<evidence type="ECO:0000256" key="1">
    <source>
        <dbReference type="SAM" id="Phobius"/>
    </source>
</evidence>
<keyword evidence="1" id="KW-1133">Transmembrane helix</keyword>
<dbReference type="Proteomes" id="UP000196118">
    <property type="component" value="Chromosome"/>
</dbReference>
<accession>A0A1Y0VP22</accession>
<evidence type="ECO:0000313" key="2">
    <source>
        <dbReference type="EMBL" id="ARW19901.1"/>
    </source>
</evidence>
<keyword evidence="1" id="KW-0472">Membrane</keyword>
<name>A0A1Y0VP22_PEDPE</name>
<feature type="transmembrane region" description="Helical" evidence="1">
    <location>
        <begin position="34"/>
        <end position="51"/>
    </location>
</feature>
<keyword evidence="1" id="KW-0812">Transmembrane</keyword>
<dbReference type="EMBL" id="CP021474">
    <property type="protein sequence ID" value="ARW19901.1"/>
    <property type="molecule type" value="Genomic_DNA"/>
</dbReference>
<evidence type="ECO:0000313" key="3">
    <source>
        <dbReference type="Proteomes" id="UP000196118"/>
    </source>
</evidence>
<gene>
    <name evidence="2" type="ORF">S100892_01329</name>
</gene>
<reference evidence="2 3" key="1">
    <citation type="submission" date="2017-05" db="EMBL/GenBank/DDBJ databases">
        <title>Genome sequence of Pediococcus pentosaceus strain SRCM100892.</title>
        <authorList>
            <person name="Cho S.H."/>
        </authorList>
    </citation>
    <scope>NUCLEOTIDE SEQUENCE [LARGE SCALE GENOMIC DNA]</scope>
    <source>
        <strain evidence="2 3">SRCM100892</strain>
    </source>
</reference>
<organism evidence="2 3">
    <name type="scientific">Pediococcus pentosaceus</name>
    <dbReference type="NCBI Taxonomy" id="1255"/>
    <lineage>
        <taxon>Bacteria</taxon>
        <taxon>Bacillati</taxon>
        <taxon>Bacillota</taxon>
        <taxon>Bacilli</taxon>
        <taxon>Lactobacillales</taxon>
        <taxon>Lactobacillaceae</taxon>
        <taxon>Pediococcus</taxon>
    </lineage>
</organism>
<protein>
    <submittedName>
        <fullName evidence="2">Uncharacterized protein</fullName>
    </submittedName>
</protein>
<dbReference type="AlphaFoldDB" id="A0A1Y0VP22"/>
<proteinExistence type="predicted"/>
<sequence>MTKPILNKIISLIREHAYIVTMAVTFFEIYRNDLVSTLLFLGITILIYPYWND</sequence>